<keyword evidence="5" id="KW-0677">Repeat</keyword>
<keyword evidence="4 8" id="KW-0812">Transmembrane</keyword>
<dbReference type="OrthoDB" id="1580043at2759"/>
<dbReference type="GO" id="GO:0015267">
    <property type="term" value="F:channel activity"/>
    <property type="evidence" value="ECO:0007669"/>
    <property type="project" value="InterPro"/>
</dbReference>
<dbReference type="Gene3D" id="1.20.1080.10">
    <property type="entry name" value="Glycerol uptake facilitator protein"/>
    <property type="match status" value="1"/>
</dbReference>
<dbReference type="GO" id="GO:0016020">
    <property type="term" value="C:membrane"/>
    <property type="evidence" value="ECO:0007669"/>
    <property type="project" value="UniProtKB-SubCell"/>
</dbReference>
<dbReference type="FunCoup" id="A0A6J2VIR3">
    <property type="interactions" value="966"/>
</dbReference>
<evidence type="ECO:0000256" key="3">
    <source>
        <dbReference type="ARBA" id="ARBA00022448"/>
    </source>
</evidence>
<dbReference type="SUPFAM" id="SSF81338">
    <property type="entry name" value="Aquaporin-like"/>
    <property type="match status" value="1"/>
</dbReference>
<gene>
    <name evidence="10" type="primary">aqp12</name>
</gene>
<dbReference type="Pfam" id="PF00230">
    <property type="entry name" value="MIP"/>
    <property type="match status" value="1"/>
</dbReference>
<feature type="transmembrane region" description="Helical" evidence="8">
    <location>
        <begin position="212"/>
        <end position="234"/>
    </location>
</feature>
<feature type="transmembrane region" description="Helical" evidence="8">
    <location>
        <begin position="182"/>
        <end position="200"/>
    </location>
</feature>
<dbReference type="PIRSF" id="PIRSF017529">
    <property type="entry name" value="Aquaporin_11/12"/>
    <property type="match status" value="1"/>
</dbReference>
<evidence type="ECO:0000256" key="2">
    <source>
        <dbReference type="ARBA" id="ARBA00005900"/>
    </source>
</evidence>
<dbReference type="InterPro" id="IPR023265">
    <property type="entry name" value="Aquaporin_12"/>
</dbReference>
<evidence type="ECO:0000256" key="5">
    <source>
        <dbReference type="ARBA" id="ARBA00022737"/>
    </source>
</evidence>
<dbReference type="AlphaFoldDB" id="A0A6J2VIR3"/>
<dbReference type="CTD" id="208760"/>
<keyword evidence="6 8" id="KW-1133">Transmembrane helix</keyword>
<sequence length="283" mass="31459">MSGLNISLGYFISMVLLCVATRILFTRWWRRWDFLAEFFAAFAIAACRLEVQTIAEVGQWASGLGRDVTLTMLFVALVVHGSILERFTGNPSVTLMRFLQRDAGVLSVILGVSGQLLGAHLALLLTELYWGMELTDMHLIKNLMASECTPSLKTTLLQGTFAEAVSALAFHLIDLGLQHRSQLLRVPLLALTLSFLAHVATEYTAGYANPSIAYALTFSCPGFSFSQYALVYWFGPLLGMTLALFLYMGHIPLLFSRNLLYTQKSRFRVPKGKSSGEKEKKTK</sequence>
<dbReference type="InterPro" id="IPR023271">
    <property type="entry name" value="Aquaporin-like"/>
</dbReference>
<dbReference type="Proteomes" id="UP000504632">
    <property type="component" value="Chromosome 5"/>
</dbReference>
<comment type="similarity">
    <text evidence="2">Belongs to the MIP/aquaporin (TC 1.A.8) family. AQP11/AQP12 subfamily.</text>
</comment>
<dbReference type="GeneID" id="115813369"/>
<feature type="transmembrane region" description="Helical" evidence="8">
    <location>
        <begin position="6"/>
        <end position="25"/>
    </location>
</feature>
<organism evidence="9 10">
    <name type="scientific">Chanos chanos</name>
    <name type="common">Milkfish</name>
    <name type="synonym">Mugil chanos</name>
    <dbReference type="NCBI Taxonomy" id="29144"/>
    <lineage>
        <taxon>Eukaryota</taxon>
        <taxon>Metazoa</taxon>
        <taxon>Chordata</taxon>
        <taxon>Craniata</taxon>
        <taxon>Vertebrata</taxon>
        <taxon>Euteleostomi</taxon>
        <taxon>Actinopterygii</taxon>
        <taxon>Neopterygii</taxon>
        <taxon>Teleostei</taxon>
        <taxon>Ostariophysi</taxon>
        <taxon>Gonorynchiformes</taxon>
        <taxon>Chanidae</taxon>
        <taxon>Chanos</taxon>
    </lineage>
</organism>
<feature type="transmembrane region" description="Helical" evidence="8">
    <location>
        <begin position="105"/>
        <end position="125"/>
    </location>
</feature>
<reference evidence="10" key="1">
    <citation type="submission" date="2025-08" db="UniProtKB">
        <authorList>
            <consortium name="RefSeq"/>
        </authorList>
    </citation>
    <scope>IDENTIFICATION</scope>
</reference>
<evidence type="ECO:0000256" key="1">
    <source>
        <dbReference type="ARBA" id="ARBA00004141"/>
    </source>
</evidence>
<dbReference type="PANTHER" id="PTHR21191:SF8">
    <property type="entry name" value="AQUAPORIN-12A-RELATED"/>
    <property type="match status" value="1"/>
</dbReference>
<dbReference type="GO" id="GO:0005737">
    <property type="term" value="C:cytoplasm"/>
    <property type="evidence" value="ECO:0007669"/>
    <property type="project" value="TreeGrafter"/>
</dbReference>
<evidence type="ECO:0000256" key="8">
    <source>
        <dbReference type="PIRNR" id="PIRNR017529"/>
    </source>
</evidence>
<protein>
    <recommendedName>
        <fullName evidence="8">Aquaporin</fullName>
    </recommendedName>
</protein>
<evidence type="ECO:0000313" key="10">
    <source>
        <dbReference type="RefSeq" id="XP_030631874.1"/>
    </source>
</evidence>
<dbReference type="RefSeq" id="XP_030631874.1">
    <property type="nucleotide sequence ID" value="XM_030776014.1"/>
</dbReference>
<name>A0A6J2VIR3_CHACN</name>
<dbReference type="InParanoid" id="A0A6J2VIR3"/>
<evidence type="ECO:0000256" key="4">
    <source>
        <dbReference type="ARBA" id="ARBA00022692"/>
    </source>
</evidence>
<feature type="transmembrane region" description="Helical" evidence="8">
    <location>
        <begin position="240"/>
        <end position="260"/>
    </location>
</feature>
<dbReference type="PANTHER" id="PTHR21191">
    <property type="entry name" value="AQUAPORIN"/>
    <property type="match status" value="1"/>
</dbReference>
<dbReference type="InterPro" id="IPR000425">
    <property type="entry name" value="MIP"/>
</dbReference>
<evidence type="ECO:0000256" key="6">
    <source>
        <dbReference type="ARBA" id="ARBA00022989"/>
    </source>
</evidence>
<keyword evidence="7 8" id="KW-0472">Membrane</keyword>
<keyword evidence="9" id="KW-1185">Reference proteome</keyword>
<dbReference type="InterPro" id="IPR016697">
    <property type="entry name" value="Aquaporin_11/12"/>
</dbReference>
<dbReference type="InterPro" id="IPR051883">
    <property type="entry name" value="AQP11/12_channel"/>
</dbReference>
<dbReference type="PRINTS" id="PR02025">
    <property type="entry name" value="AQUAPORIN12"/>
</dbReference>
<keyword evidence="3" id="KW-0813">Transport</keyword>
<accession>A0A6J2VIR3</accession>
<comment type="subcellular location">
    <subcellularLocation>
        <location evidence="1">Membrane</location>
        <topology evidence="1">Multi-pass membrane protein</topology>
    </subcellularLocation>
</comment>
<dbReference type="FunFam" id="1.20.1080.10:FF:000018">
    <property type="entry name" value="Aquaporin"/>
    <property type="match status" value="1"/>
</dbReference>
<evidence type="ECO:0000256" key="7">
    <source>
        <dbReference type="ARBA" id="ARBA00023136"/>
    </source>
</evidence>
<evidence type="ECO:0000313" key="9">
    <source>
        <dbReference type="Proteomes" id="UP000504632"/>
    </source>
</evidence>
<proteinExistence type="inferred from homology"/>
<feature type="transmembrane region" description="Helical" evidence="8">
    <location>
        <begin position="63"/>
        <end position="84"/>
    </location>
</feature>